<sequence length="517" mass="56774">MLHSRIQLVGVMTLALCLSLFGATLASAGQNGVLNVGGPWGPKTLDVHKSGYVYKRLGVIDNLIEVDENIKLVPGLAESWTISPDKKTWTFTLREGVLYHDGTPLTAGSVKSSLERLQRVGSLLKDVPLQSIEAPDDHTLVLTTTEPFAPLAAYMAMGESAPLAPSSFDESDEIIKPVGTGPFVFESWKPKNEVVLARNDAYWGPKAKVAKVVYRAVPDAVTRLAMLRAGDLDIAQILPPDAIDSLEQSGKFTIMRTAIGRCRMMGLNMAKEPFSDIRVRKAVNLAVNRQDLVDYVLEGVGETATTLYPPMVFWANENVQGFPFDPAAAKKLLTEAGWVDENGDGIREKDGAPLHVKLVTYPERAALPPTAEVVQAQLGDVGFDVELVVVQVDAAEAMAKQGKHDMFLVGRGLLFVPDPDYNLMKDYYSTNALAGGWGAYHYKNNKVDALLLEGRAEFDQTKRKVIYDQIQELLMEDSPMAYLNYYVNVDAVAKDVQGYRMHPTESSYHLETVSLPD</sequence>
<dbReference type="InterPro" id="IPR000914">
    <property type="entry name" value="SBP_5_dom"/>
</dbReference>
<dbReference type="GO" id="GO:0043190">
    <property type="term" value="C:ATP-binding cassette (ABC) transporter complex"/>
    <property type="evidence" value="ECO:0007669"/>
    <property type="project" value="InterPro"/>
</dbReference>
<dbReference type="FunFam" id="3.10.105.10:FF:000006">
    <property type="entry name" value="Peptide ABC transporter substrate-binding protein"/>
    <property type="match status" value="1"/>
</dbReference>
<gene>
    <name evidence="7" type="ORF">DQK91_18640</name>
</gene>
<dbReference type="OrthoDB" id="9772924at2"/>
<evidence type="ECO:0000256" key="2">
    <source>
        <dbReference type="ARBA" id="ARBA00005695"/>
    </source>
</evidence>
<dbReference type="RefSeq" id="WP_144306914.1">
    <property type="nucleotide sequence ID" value="NZ_QMIF01000016.1"/>
</dbReference>
<keyword evidence="4 5" id="KW-0732">Signal</keyword>
<feature type="domain" description="Solute-binding protein family 5" evidence="6">
    <location>
        <begin position="71"/>
        <end position="431"/>
    </location>
</feature>
<comment type="similarity">
    <text evidence="2">Belongs to the bacterial solute-binding protein 5 family.</text>
</comment>
<name>A0A6P1ZCT2_9BACT</name>
<feature type="signal peptide" evidence="5">
    <location>
        <begin position="1"/>
        <end position="28"/>
    </location>
</feature>
<dbReference type="InterPro" id="IPR030678">
    <property type="entry name" value="Peptide/Ni-bd"/>
</dbReference>
<comment type="subcellular location">
    <subcellularLocation>
        <location evidence="1">Cell envelope</location>
    </subcellularLocation>
</comment>
<dbReference type="InterPro" id="IPR039424">
    <property type="entry name" value="SBP_5"/>
</dbReference>
<dbReference type="Gene3D" id="3.10.105.10">
    <property type="entry name" value="Dipeptide-binding Protein, Domain 3"/>
    <property type="match status" value="1"/>
</dbReference>
<keyword evidence="3" id="KW-0813">Transport</keyword>
<dbReference type="PANTHER" id="PTHR30290">
    <property type="entry name" value="PERIPLASMIC BINDING COMPONENT OF ABC TRANSPORTER"/>
    <property type="match status" value="1"/>
</dbReference>
<dbReference type="EMBL" id="QMIF01000016">
    <property type="protein sequence ID" value="TVM31414.1"/>
    <property type="molecule type" value="Genomic_DNA"/>
</dbReference>
<evidence type="ECO:0000313" key="7">
    <source>
        <dbReference type="EMBL" id="TVM31414.1"/>
    </source>
</evidence>
<evidence type="ECO:0000256" key="4">
    <source>
        <dbReference type="ARBA" id="ARBA00022729"/>
    </source>
</evidence>
<dbReference type="PANTHER" id="PTHR30290:SF10">
    <property type="entry name" value="PERIPLASMIC OLIGOPEPTIDE-BINDING PROTEIN-RELATED"/>
    <property type="match status" value="1"/>
</dbReference>
<protein>
    <submittedName>
        <fullName evidence="7">ABC transporter substrate-binding protein</fullName>
    </submittedName>
</protein>
<proteinExistence type="inferred from homology"/>
<dbReference type="Pfam" id="PF00496">
    <property type="entry name" value="SBP_bac_5"/>
    <property type="match status" value="1"/>
</dbReference>
<accession>A0A6P1ZCT2</accession>
<dbReference type="AlphaFoldDB" id="A0A6P1ZCT2"/>
<dbReference type="Gene3D" id="3.40.190.10">
    <property type="entry name" value="Periplasmic binding protein-like II"/>
    <property type="match status" value="1"/>
</dbReference>
<dbReference type="CDD" id="cd08490">
    <property type="entry name" value="PBP2_NikA_DppA_OppA_like_3"/>
    <property type="match status" value="1"/>
</dbReference>
<dbReference type="GO" id="GO:0030288">
    <property type="term" value="C:outer membrane-bounded periplasmic space"/>
    <property type="evidence" value="ECO:0007669"/>
    <property type="project" value="UniProtKB-ARBA"/>
</dbReference>
<dbReference type="SUPFAM" id="SSF53850">
    <property type="entry name" value="Periplasmic binding protein-like II"/>
    <property type="match status" value="1"/>
</dbReference>
<evidence type="ECO:0000259" key="6">
    <source>
        <dbReference type="Pfam" id="PF00496"/>
    </source>
</evidence>
<dbReference type="GO" id="GO:0015833">
    <property type="term" value="P:peptide transport"/>
    <property type="evidence" value="ECO:0007669"/>
    <property type="project" value="TreeGrafter"/>
</dbReference>
<dbReference type="GO" id="GO:1904680">
    <property type="term" value="F:peptide transmembrane transporter activity"/>
    <property type="evidence" value="ECO:0007669"/>
    <property type="project" value="TreeGrafter"/>
</dbReference>
<evidence type="ECO:0000256" key="3">
    <source>
        <dbReference type="ARBA" id="ARBA00022448"/>
    </source>
</evidence>
<dbReference type="Proteomes" id="UP000434052">
    <property type="component" value="Unassembled WGS sequence"/>
</dbReference>
<evidence type="ECO:0000256" key="1">
    <source>
        <dbReference type="ARBA" id="ARBA00004196"/>
    </source>
</evidence>
<comment type="caution">
    <text evidence="7">The sequence shown here is derived from an EMBL/GenBank/DDBJ whole genome shotgun (WGS) entry which is preliminary data.</text>
</comment>
<reference evidence="7 8" key="1">
    <citation type="submission" date="2018-06" db="EMBL/GenBank/DDBJ databases">
        <title>Complete genome of Desulfovibrio marinus P48SEP.</title>
        <authorList>
            <person name="Crispim J.S."/>
            <person name="Vidigal P.M.P."/>
            <person name="Silva L.C.F."/>
            <person name="Araujo L.C."/>
            <person name="Laguardia C.N."/>
            <person name="Dias R.S."/>
            <person name="Sousa M.P."/>
            <person name="Paula S.O."/>
            <person name="Silva C."/>
        </authorList>
    </citation>
    <scope>NUCLEOTIDE SEQUENCE [LARGE SCALE GENOMIC DNA]</scope>
    <source>
        <strain evidence="7 8">P48SEP</strain>
    </source>
</reference>
<organism evidence="7 8">
    <name type="scientific">Oceanidesulfovibrio marinus</name>
    <dbReference type="NCBI Taxonomy" id="370038"/>
    <lineage>
        <taxon>Bacteria</taxon>
        <taxon>Pseudomonadati</taxon>
        <taxon>Thermodesulfobacteriota</taxon>
        <taxon>Desulfovibrionia</taxon>
        <taxon>Desulfovibrionales</taxon>
        <taxon>Desulfovibrionaceae</taxon>
        <taxon>Oceanidesulfovibrio</taxon>
    </lineage>
</organism>
<dbReference type="PIRSF" id="PIRSF002741">
    <property type="entry name" value="MppA"/>
    <property type="match status" value="1"/>
</dbReference>
<feature type="chain" id="PRO_5026778929" evidence="5">
    <location>
        <begin position="29"/>
        <end position="517"/>
    </location>
</feature>
<evidence type="ECO:0000256" key="5">
    <source>
        <dbReference type="SAM" id="SignalP"/>
    </source>
</evidence>
<evidence type="ECO:0000313" key="8">
    <source>
        <dbReference type="Proteomes" id="UP000434052"/>
    </source>
</evidence>